<dbReference type="Proteomes" id="UP000237082">
    <property type="component" value="Unassembled WGS sequence"/>
</dbReference>
<dbReference type="Gene3D" id="3.40.630.30">
    <property type="match status" value="1"/>
</dbReference>
<dbReference type="RefSeq" id="WP_103903820.1">
    <property type="nucleotide sequence ID" value="NZ_PQWB01000093.1"/>
</dbReference>
<dbReference type="PROSITE" id="PS51186">
    <property type="entry name" value="GNAT"/>
    <property type="match status" value="1"/>
</dbReference>
<dbReference type="PANTHER" id="PTHR43792:SF1">
    <property type="entry name" value="N-ACETYLTRANSFERASE DOMAIN-CONTAINING PROTEIN"/>
    <property type="match status" value="1"/>
</dbReference>
<evidence type="ECO:0000313" key="3">
    <source>
        <dbReference type="Proteomes" id="UP000237082"/>
    </source>
</evidence>
<organism evidence="2 3">
    <name type="scientific">Chromobacterium alticapitis</name>
    <dbReference type="NCBI Taxonomy" id="2073169"/>
    <lineage>
        <taxon>Bacteria</taxon>
        <taxon>Pseudomonadati</taxon>
        <taxon>Pseudomonadota</taxon>
        <taxon>Betaproteobacteria</taxon>
        <taxon>Neisseriales</taxon>
        <taxon>Chromobacteriaceae</taxon>
        <taxon>Chromobacterium</taxon>
    </lineage>
</organism>
<comment type="caution">
    <text evidence="2">The sequence shown here is derived from an EMBL/GenBank/DDBJ whole genome shotgun (WGS) entry which is preliminary data.</text>
</comment>
<dbReference type="SUPFAM" id="SSF55729">
    <property type="entry name" value="Acyl-CoA N-acyltransferases (Nat)"/>
    <property type="match status" value="1"/>
</dbReference>
<reference evidence="3" key="1">
    <citation type="submission" date="2018-02" db="EMBL/GenBank/DDBJ databases">
        <authorList>
            <person name="O'Hara-Hanley K."/>
            <person name="Soby S."/>
        </authorList>
    </citation>
    <scope>NUCLEOTIDE SEQUENCE [LARGE SCALE GENOMIC DNA]</scope>
    <source>
        <strain evidence="3">MWU14-2602</strain>
    </source>
</reference>
<dbReference type="PANTHER" id="PTHR43792">
    <property type="entry name" value="GNAT FAMILY, PUTATIVE (AFU_ORTHOLOGUE AFUA_3G00765)-RELATED-RELATED"/>
    <property type="match status" value="1"/>
</dbReference>
<evidence type="ECO:0000313" key="2">
    <source>
        <dbReference type="EMBL" id="POZ60817.1"/>
    </source>
</evidence>
<dbReference type="Pfam" id="PF13302">
    <property type="entry name" value="Acetyltransf_3"/>
    <property type="match status" value="1"/>
</dbReference>
<protein>
    <submittedName>
        <fullName evidence="2">GNAT family N-acetyltransferase</fullName>
    </submittedName>
</protein>
<evidence type="ECO:0000259" key="1">
    <source>
        <dbReference type="PROSITE" id="PS51186"/>
    </source>
</evidence>
<dbReference type="InterPro" id="IPR051531">
    <property type="entry name" value="N-acetyltransferase"/>
</dbReference>
<keyword evidence="2" id="KW-0808">Transferase</keyword>
<dbReference type="GO" id="GO:0016747">
    <property type="term" value="F:acyltransferase activity, transferring groups other than amino-acyl groups"/>
    <property type="evidence" value="ECO:0007669"/>
    <property type="project" value="InterPro"/>
</dbReference>
<name>A0A2S5DCW8_9NEIS</name>
<dbReference type="EMBL" id="PQWB01000093">
    <property type="protein sequence ID" value="POZ60817.1"/>
    <property type="molecule type" value="Genomic_DNA"/>
</dbReference>
<proteinExistence type="predicted"/>
<dbReference type="InterPro" id="IPR016181">
    <property type="entry name" value="Acyl_CoA_acyltransferase"/>
</dbReference>
<dbReference type="AlphaFoldDB" id="A0A2S5DCW8"/>
<feature type="domain" description="N-acetyltransferase" evidence="1">
    <location>
        <begin position="11"/>
        <end position="172"/>
    </location>
</feature>
<dbReference type="InterPro" id="IPR000182">
    <property type="entry name" value="GNAT_dom"/>
</dbReference>
<gene>
    <name evidence="2" type="ORF">C2I19_16855</name>
</gene>
<keyword evidence="3" id="KW-1185">Reference proteome</keyword>
<sequence>MQSLAFTTPRLQLRPLREDDSAFILELVNEPAFLANIGDKDVHDLAGARNYIEKGPQASYRQHGHGLLLVALRDGGEPVGICGLVKRDSLPHPDIGYAFLERHWGRGYASESGAACLAHAREALNIDFVVGITAPHNQGSIRVLEKLGLCYDRMLELPGIEGPSLYFVPAGAAPAQAGPFD</sequence>
<dbReference type="OrthoDB" id="9798081at2"/>
<accession>A0A2S5DCW8</accession>